<evidence type="ECO:0000256" key="3">
    <source>
        <dbReference type="ARBA" id="ARBA00022771"/>
    </source>
</evidence>
<evidence type="ECO:0000259" key="11">
    <source>
        <dbReference type="PROSITE" id="PS51192"/>
    </source>
</evidence>
<dbReference type="CDD" id="cd18070">
    <property type="entry name" value="DEXQc_SHPRH"/>
    <property type="match status" value="1"/>
</dbReference>
<dbReference type="InterPro" id="IPR014001">
    <property type="entry name" value="Helicase_ATP-bd"/>
</dbReference>
<dbReference type="OMA" id="KAVFFCA"/>
<evidence type="ECO:0000256" key="7">
    <source>
        <dbReference type="PROSITE-ProRule" id="PRU00175"/>
    </source>
</evidence>
<dbReference type="PROSITE" id="PS51194">
    <property type="entry name" value="HELICASE_CTER"/>
    <property type="match status" value="1"/>
</dbReference>
<dbReference type="OrthoDB" id="5330228at2759"/>
<feature type="compositionally biased region" description="Acidic residues" evidence="9">
    <location>
        <begin position="763"/>
        <end position="772"/>
    </location>
</feature>
<keyword evidence="8" id="KW-0175">Coiled coil</keyword>
<dbReference type="GO" id="GO:0061630">
    <property type="term" value="F:ubiquitin protein ligase activity"/>
    <property type="evidence" value="ECO:0007669"/>
    <property type="project" value="TreeGrafter"/>
</dbReference>
<dbReference type="GO" id="GO:0000209">
    <property type="term" value="P:protein polyubiquitination"/>
    <property type="evidence" value="ECO:0007669"/>
    <property type="project" value="TreeGrafter"/>
</dbReference>
<evidence type="ECO:0000256" key="6">
    <source>
        <dbReference type="ARBA" id="ARBA00022840"/>
    </source>
</evidence>
<dbReference type="InterPro" id="IPR052583">
    <property type="entry name" value="ATP-helicase/E3_Ub-Ligase"/>
</dbReference>
<keyword evidence="1" id="KW-0479">Metal-binding</keyword>
<dbReference type="PROSITE" id="PS00518">
    <property type="entry name" value="ZF_RING_1"/>
    <property type="match status" value="1"/>
</dbReference>
<keyword evidence="5" id="KW-0862">Zinc</keyword>
<dbReference type="CDD" id="cd18793">
    <property type="entry name" value="SF2_C_SNF"/>
    <property type="match status" value="1"/>
</dbReference>
<sequence>MQSRHLEDEAARPSTSAIRTSLDQPQIFWGQDCPPSPTLPSPVSLPDELIIYVTQPCETGEPPRKKRKITDDDDVTLGSEFDKGKKTIDHIVVKQSSLEIKCISSKLASFDTPLRKENLQPHIYWNASWRRNIIQIRQNSKEVICSFVIPSEGLAVEDLGIAIDVHRDGKKWSKGEGKFWTDFDLVLSSEDGLDHIKLVFTVKWAITISPYSVFEKNSKPPALLRLLKAYFPDSNTINTQSWSPQDFYQSVHRTEKNDETVEALETPELDSQLYPFQKRAVQWLLQHEGAEWSKRDGKVHGTETGDDKRLPTSFINAVDACGKPCFVSHLFGLVTRDIKPFQVAENSLKGGILAEEMGLGKTVEIISLITLHKRLLESDSVFDTYLSEELRPTSATLIITPPSILQQWISELNKHAPSLKVFRYEGIKAGEAEKVAELVDDLAKSDVVVTTYPIIAGEVNYTKLNPEKSLRHAPKYPRPKSPLLQLSWWRVCMDEAQMIESGVSNAALVARLIPRINAWCITGTPVRKDVNDLLGLLIFLRYAPYATTKHTWLSLIKSHKIEFQKLFQKIALRHSKQSVKDELRLPPQRRYVITIPFTPIEEQHYQELFSQMCEDIGVDTDGSPLGHDWDANAPQIVEKMRSWLVRLRQTALHPEVGGRNRRALGYKDGPLRTVDQVLEAMTEQTDVNIRADQRSLLLTKLKRGQFFENSPRVKTALAIWEEVCGEAHAIVEDCREQLRSESLSEQKTRSIRESRSISMQDTESSDAEDEVDPTSRVGVFRNRLRAALELEHIAKFFRANAYFQIKSDEEMTKPDSPEFQELEKLETEGYEEAKRLRQEILQEIFRKANKLMKTIAKKATAQDFVQIPEFPSTTPVGGIESRRIMERLDELGSALDAQANQLDEWREQTIQFLLRALVDEDEGVEITGDEYEESTKTQDEVMVYVQALRTVIADRHDVLTGQVNQLVQHEAKTSLRLAKDGEGAFPEKTIALLTTRQQLRPSKEMGSIRGIISELRGIASPLRIDATNGNRRAENELAIVDNQLKITQKQLTEQTKANLALEKEVELFTNVMNTRLEYYRQLQEVSDMVAPYEGSHSDATYNKLLEEEARLARKIATAKSKRRYLLHLKMEATNEAEQRLCVICRETIEVGALTVCGHQFCKDCINQWWRSHHNCPVCKRKLIQADLHEITYKPQELTIHTEEVHEPNQERSSPTSTSRKTAIYSELSKNKLAEIKNVELDGPSFTTKIDTLARHLIWLRESDPGAKSIIFSQFKDFLDVLGRAFQTFRINYTSVDKPNGIEMFKKNPAIECFLLHARAHSSGLNLVNANHVFLCEPLLNTAIELQAIARVDRIGQKQETNVWLYLIDSTVEQSIYQLSVNRRMEHMGRTQYKGKGKSKESTPEDLVASNLEAANSMELQQVSLAGLLTKGTKGGEMVKEDDLWVCLFGTTGQNVSQPIGSAAIRSDPLVRRHLLSEAAEARQSLEDDVEDLTTEE</sequence>
<evidence type="ECO:0000256" key="2">
    <source>
        <dbReference type="ARBA" id="ARBA00022741"/>
    </source>
</evidence>
<feature type="compositionally biased region" description="Polar residues" evidence="9">
    <location>
        <begin position="13"/>
        <end position="24"/>
    </location>
</feature>
<feature type="region of interest" description="Disordered" evidence="9">
    <location>
        <begin position="1"/>
        <end position="41"/>
    </location>
</feature>
<dbReference type="InterPro" id="IPR049730">
    <property type="entry name" value="SNF2/RAD54-like_C"/>
</dbReference>
<dbReference type="SUPFAM" id="SSF52540">
    <property type="entry name" value="P-loop containing nucleoside triphosphate hydrolases"/>
    <property type="match status" value="2"/>
</dbReference>
<proteinExistence type="predicted"/>
<keyword evidence="14" id="KW-1185">Reference proteome</keyword>
<dbReference type="GO" id="GO:0016787">
    <property type="term" value="F:hydrolase activity"/>
    <property type="evidence" value="ECO:0007669"/>
    <property type="project" value="UniProtKB-KW"/>
</dbReference>
<dbReference type="PANTHER" id="PTHR45865">
    <property type="entry name" value="E3 UBIQUITIN-PROTEIN LIGASE SHPRH FAMILY MEMBER"/>
    <property type="match status" value="1"/>
</dbReference>
<evidence type="ECO:0000256" key="4">
    <source>
        <dbReference type="ARBA" id="ARBA00022801"/>
    </source>
</evidence>
<evidence type="ECO:0000256" key="5">
    <source>
        <dbReference type="ARBA" id="ARBA00022833"/>
    </source>
</evidence>
<feature type="domain" description="Helicase ATP-binding" evidence="11">
    <location>
        <begin position="342"/>
        <end position="543"/>
    </location>
</feature>
<dbReference type="GO" id="GO:0006974">
    <property type="term" value="P:DNA damage response"/>
    <property type="evidence" value="ECO:0007669"/>
    <property type="project" value="TreeGrafter"/>
</dbReference>
<reference evidence="13 14" key="1">
    <citation type="submission" date="2018-05" db="EMBL/GenBank/DDBJ databases">
        <title>Draft genome sequence of Scytalidium lignicola DSM 105466, a ubiquitous saprotrophic fungus.</title>
        <authorList>
            <person name="Buettner E."/>
            <person name="Gebauer A.M."/>
            <person name="Hofrichter M."/>
            <person name="Liers C."/>
            <person name="Kellner H."/>
        </authorList>
    </citation>
    <scope>NUCLEOTIDE SEQUENCE [LARGE SCALE GENOMIC DNA]</scope>
    <source>
        <strain evidence="13 14">DSM 105466</strain>
    </source>
</reference>
<dbReference type="InterPro" id="IPR038718">
    <property type="entry name" value="SNF2-like_sf"/>
</dbReference>
<dbReference type="GO" id="GO:0005524">
    <property type="term" value="F:ATP binding"/>
    <property type="evidence" value="ECO:0007669"/>
    <property type="project" value="InterPro"/>
</dbReference>
<evidence type="ECO:0000256" key="9">
    <source>
        <dbReference type="SAM" id="MobiDB-lite"/>
    </source>
</evidence>
<name>A0A3E2HMU1_SCYLI</name>
<dbReference type="FunFam" id="3.40.50.10810:FF:000059">
    <property type="entry name" value="SNF2 family helicase/ATPase, putative"/>
    <property type="match status" value="1"/>
</dbReference>
<evidence type="ECO:0000259" key="12">
    <source>
        <dbReference type="PROSITE" id="PS51194"/>
    </source>
</evidence>
<dbReference type="GO" id="GO:0008270">
    <property type="term" value="F:zinc ion binding"/>
    <property type="evidence" value="ECO:0007669"/>
    <property type="project" value="UniProtKB-KW"/>
</dbReference>
<dbReference type="Pfam" id="PF00271">
    <property type="entry name" value="Helicase_C"/>
    <property type="match status" value="1"/>
</dbReference>
<dbReference type="Gene3D" id="3.30.40.10">
    <property type="entry name" value="Zinc/RING finger domain, C3HC4 (zinc finger)"/>
    <property type="match status" value="1"/>
</dbReference>
<dbReference type="SMART" id="SM00487">
    <property type="entry name" value="DEXDc"/>
    <property type="match status" value="1"/>
</dbReference>
<dbReference type="InterPro" id="IPR013083">
    <property type="entry name" value="Znf_RING/FYVE/PHD"/>
</dbReference>
<dbReference type="FunFam" id="3.40.50.300:FF:001870">
    <property type="entry name" value="SNF2 family helicase/ATPase, putative"/>
    <property type="match status" value="1"/>
</dbReference>
<feature type="non-terminal residue" evidence="13">
    <location>
        <position position="1496"/>
    </location>
</feature>
<feature type="non-terminal residue" evidence="13">
    <location>
        <position position="1"/>
    </location>
</feature>
<dbReference type="InterPro" id="IPR017907">
    <property type="entry name" value="Znf_RING_CS"/>
</dbReference>
<dbReference type="InterPro" id="IPR059033">
    <property type="entry name" value="C144_05_dom"/>
</dbReference>
<dbReference type="PROSITE" id="PS50089">
    <property type="entry name" value="ZF_RING_2"/>
    <property type="match status" value="1"/>
</dbReference>
<feature type="compositionally biased region" description="Basic and acidic residues" evidence="9">
    <location>
        <begin position="742"/>
        <end position="755"/>
    </location>
</feature>
<keyword evidence="4" id="KW-0378">Hydrolase</keyword>
<dbReference type="InterPro" id="IPR001841">
    <property type="entry name" value="Znf_RING"/>
</dbReference>
<dbReference type="Proteomes" id="UP000258309">
    <property type="component" value="Unassembled WGS sequence"/>
</dbReference>
<dbReference type="InterPro" id="IPR001650">
    <property type="entry name" value="Helicase_C-like"/>
</dbReference>
<comment type="caution">
    <text evidence="13">The sequence shown here is derived from an EMBL/GenBank/DDBJ whole genome shotgun (WGS) entry which is preliminary data.</text>
</comment>
<evidence type="ECO:0000259" key="10">
    <source>
        <dbReference type="PROSITE" id="PS50089"/>
    </source>
</evidence>
<dbReference type="PROSITE" id="PS51192">
    <property type="entry name" value="HELICASE_ATP_BIND_1"/>
    <property type="match status" value="1"/>
</dbReference>
<keyword evidence="3 7" id="KW-0863">Zinc-finger</keyword>
<dbReference type="Gene3D" id="3.40.50.300">
    <property type="entry name" value="P-loop containing nucleotide triphosphate hydrolases"/>
    <property type="match status" value="1"/>
</dbReference>
<feature type="region of interest" description="Disordered" evidence="9">
    <location>
        <begin position="742"/>
        <end position="774"/>
    </location>
</feature>
<feature type="coiled-coil region" evidence="8">
    <location>
        <begin position="1030"/>
        <end position="1064"/>
    </location>
</feature>
<dbReference type="InterPro" id="IPR027417">
    <property type="entry name" value="P-loop_NTPase"/>
</dbReference>
<accession>A0A3E2HMU1</accession>
<evidence type="ECO:0000313" key="13">
    <source>
        <dbReference type="EMBL" id="RFU34658.1"/>
    </source>
</evidence>
<dbReference type="Pfam" id="PF00176">
    <property type="entry name" value="SNF2-rel_dom"/>
    <property type="match status" value="1"/>
</dbReference>
<feature type="compositionally biased region" description="Polar residues" evidence="9">
    <location>
        <begin position="1210"/>
        <end position="1220"/>
    </location>
</feature>
<dbReference type="SUPFAM" id="SSF57850">
    <property type="entry name" value="RING/U-box"/>
    <property type="match status" value="1"/>
</dbReference>
<dbReference type="Gene3D" id="3.40.50.10810">
    <property type="entry name" value="Tandem AAA-ATPase domain"/>
    <property type="match status" value="1"/>
</dbReference>
<keyword evidence="6" id="KW-0067">ATP-binding</keyword>
<dbReference type="Pfam" id="PF13639">
    <property type="entry name" value="zf-RING_2"/>
    <property type="match status" value="1"/>
</dbReference>
<evidence type="ECO:0000313" key="14">
    <source>
        <dbReference type="Proteomes" id="UP000258309"/>
    </source>
</evidence>
<feature type="compositionally biased region" description="Basic and acidic residues" evidence="9">
    <location>
        <begin position="1"/>
        <end position="11"/>
    </location>
</feature>
<dbReference type="EMBL" id="NCSJ02000018">
    <property type="protein sequence ID" value="RFU34658.1"/>
    <property type="molecule type" value="Genomic_DNA"/>
</dbReference>
<dbReference type="SMART" id="SM00184">
    <property type="entry name" value="RING"/>
    <property type="match status" value="1"/>
</dbReference>
<evidence type="ECO:0000256" key="1">
    <source>
        <dbReference type="ARBA" id="ARBA00022723"/>
    </source>
</evidence>
<keyword evidence="2" id="KW-0547">Nucleotide-binding</keyword>
<protein>
    <recommendedName>
        <fullName evidence="15">RING-type domain-containing protein</fullName>
    </recommendedName>
</protein>
<dbReference type="InterPro" id="IPR000330">
    <property type="entry name" value="SNF2_N"/>
</dbReference>
<dbReference type="Pfam" id="PF26021">
    <property type="entry name" value="Ferritin_C144_05"/>
    <property type="match status" value="1"/>
</dbReference>
<evidence type="ECO:0000256" key="8">
    <source>
        <dbReference type="SAM" id="Coils"/>
    </source>
</evidence>
<evidence type="ECO:0008006" key="15">
    <source>
        <dbReference type="Google" id="ProtNLM"/>
    </source>
</evidence>
<feature type="domain" description="Helicase C-terminal" evidence="12">
    <location>
        <begin position="1251"/>
        <end position="1407"/>
    </location>
</feature>
<feature type="domain" description="RING-type" evidence="10">
    <location>
        <begin position="1141"/>
        <end position="1179"/>
    </location>
</feature>
<dbReference type="STRING" id="5539.A0A3E2HMU1"/>
<dbReference type="GO" id="GO:0005634">
    <property type="term" value="C:nucleus"/>
    <property type="evidence" value="ECO:0007669"/>
    <property type="project" value="TreeGrafter"/>
</dbReference>
<gene>
    <name evidence="13" type="ORF">B7463_g1688</name>
</gene>
<dbReference type="PANTHER" id="PTHR45865:SF1">
    <property type="entry name" value="E3 UBIQUITIN-PROTEIN LIGASE SHPRH"/>
    <property type="match status" value="1"/>
</dbReference>
<organism evidence="13 14">
    <name type="scientific">Scytalidium lignicola</name>
    <name type="common">Hyphomycete</name>
    <dbReference type="NCBI Taxonomy" id="5539"/>
    <lineage>
        <taxon>Eukaryota</taxon>
        <taxon>Fungi</taxon>
        <taxon>Dikarya</taxon>
        <taxon>Ascomycota</taxon>
        <taxon>Pezizomycotina</taxon>
        <taxon>Leotiomycetes</taxon>
        <taxon>Leotiomycetes incertae sedis</taxon>
        <taxon>Scytalidium</taxon>
    </lineage>
</organism>
<feature type="region of interest" description="Disordered" evidence="9">
    <location>
        <begin position="1201"/>
        <end position="1220"/>
    </location>
</feature>